<feature type="binding site" evidence="4">
    <location>
        <begin position="16"/>
        <end position="21"/>
    </location>
    <ligand>
        <name>NAD(+)</name>
        <dbReference type="ChEBI" id="CHEBI:57540"/>
    </ligand>
</feature>
<dbReference type="InterPro" id="IPR022383">
    <property type="entry name" value="Lactate/malate_DH_C"/>
</dbReference>
<dbReference type="Gene3D" id="3.40.50.720">
    <property type="entry name" value="NAD(P)-binding Rossmann-like Domain"/>
    <property type="match status" value="1"/>
</dbReference>
<protein>
    <submittedName>
        <fullName evidence="8">Lactate/malate dehydrogenase, NAD binding domain protein</fullName>
        <ecNumber evidence="8">1.1.1.-</ecNumber>
    </submittedName>
</protein>
<evidence type="ECO:0000313" key="8">
    <source>
        <dbReference type="EMBL" id="EFL95191.1"/>
    </source>
</evidence>
<comment type="similarity">
    <text evidence="1">Belongs to the LDH/MDH superfamily. LDH family.</text>
</comment>
<accession>E0NHI0</accession>
<dbReference type="InterPro" id="IPR001236">
    <property type="entry name" value="Lactate/malate_DH_N"/>
</dbReference>
<organism evidence="8 9">
    <name type="scientific">Pediococcus acidilactici DSM 20284</name>
    <dbReference type="NCBI Taxonomy" id="862514"/>
    <lineage>
        <taxon>Bacteria</taxon>
        <taxon>Bacillati</taxon>
        <taxon>Bacillota</taxon>
        <taxon>Bacilli</taxon>
        <taxon>Lactobacillales</taxon>
        <taxon>Lactobacillaceae</taxon>
        <taxon>Pediococcus</taxon>
        <taxon>Pediococcus acidilactici group</taxon>
    </lineage>
</organism>
<dbReference type="PIRSF" id="PIRSF000102">
    <property type="entry name" value="Lac_mal_DH"/>
    <property type="match status" value="1"/>
</dbReference>
<feature type="domain" description="Lactate/malate dehydrogenase C-terminal" evidence="7">
    <location>
        <begin position="155"/>
        <end position="311"/>
    </location>
</feature>
<feature type="binding site" evidence="4">
    <location>
        <position position="41"/>
    </location>
    <ligand>
        <name>NAD(+)</name>
        <dbReference type="ChEBI" id="CHEBI:57540"/>
    </ligand>
</feature>
<feature type="domain" description="Lactate/malate dehydrogenase N-terminal" evidence="6">
    <location>
        <begin position="11"/>
        <end position="152"/>
    </location>
</feature>
<dbReference type="Pfam" id="PF02866">
    <property type="entry name" value="Ldh_1_C"/>
    <property type="match status" value="1"/>
</dbReference>
<dbReference type="Gene3D" id="3.90.110.10">
    <property type="entry name" value="Lactate dehydrogenase/glycoside hydrolase, family 4, C-terminal"/>
    <property type="match status" value="1"/>
</dbReference>
<dbReference type="PRINTS" id="PR00086">
    <property type="entry name" value="LLDHDRGNASE"/>
</dbReference>
<evidence type="ECO:0000259" key="6">
    <source>
        <dbReference type="Pfam" id="PF00056"/>
    </source>
</evidence>
<dbReference type="SUPFAM" id="SSF56327">
    <property type="entry name" value="LDH C-terminal domain-like"/>
    <property type="match status" value="1"/>
</dbReference>
<evidence type="ECO:0000256" key="5">
    <source>
        <dbReference type="RuleBase" id="RU003369"/>
    </source>
</evidence>
<dbReference type="EC" id="1.1.1.-" evidence="8"/>
<dbReference type="AlphaFoldDB" id="E0NHI0"/>
<dbReference type="InterPro" id="IPR001557">
    <property type="entry name" value="L-lactate/malate_DH"/>
</dbReference>
<dbReference type="Pfam" id="PF00056">
    <property type="entry name" value="Ldh_1_N"/>
    <property type="match status" value="1"/>
</dbReference>
<evidence type="ECO:0000259" key="7">
    <source>
        <dbReference type="Pfam" id="PF02866"/>
    </source>
</evidence>
<dbReference type="PROSITE" id="PS00064">
    <property type="entry name" value="L_LDH"/>
    <property type="match status" value="1"/>
</dbReference>
<sequence>MTVEVVAVTRKIGIIGMGHVGQAVAQQIITNGYTDDLVLIDQNEAKVGADALDFEDAMANLTYHTNIVVNDYAALKDADIIISALGKISLSDNPNVDRFAELPHNRKQVREVAEKIKESGFDGIIIAITNPVDVITSLYQEVTGLPKEHVIGTGTLLDSARMQRAVAKGLNIDPRSVSGYNLGEHGNSQFTAWSTVRVLDRPIKEIANDRGLDLHEINEEARIGAGDVMKGKHYTNYGVAAAAVRLANVVLNDAREVLPVSNFREEYGTYLSYPAVIGRDGIVEQLQLQLTDEELYKLRKSAHFIMQKIAEAD</sequence>
<dbReference type="GO" id="GO:0006089">
    <property type="term" value="P:lactate metabolic process"/>
    <property type="evidence" value="ECO:0007669"/>
    <property type="project" value="TreeGrafter"/>
</dbReference>
<keyword evidence="4" id="KW-0520">NAD</keyword>
<dbReference type="PANTHER" id="PTHR43128">
    <property type="entry name" value="L-2-HYDROXYCARBOXYLATE DEHYDROGENASE (NAD(P)(+))"/>
    <property type="match status" value="1"/>
</dbReference>
<proteinExistence type="inferred from homology"/>
<evidence type="ECO:0000313" key="9">
    <source>
        <dbReference type="Proteomes" id="UP000004470"/>
    </source>
</evidence>
<gene>
    <name evidence="8" type="primary">hicD</name>
    <name evidence="8" type="ORF">HMPREF0623_1503</name>
</gene>
<dbReference type="HOGENOM" id="CLU_045401_1_2_9"/>
<comment type="caution">
    <text evidence="8">The sequence shown here is derived from an EMBL/GenBank/DDBJ whole genome shotgun (WGS) entry which is preliminary data.</text>
</comment>
<dbReference type="InterPro" id="IPR036291">
    <property type="entry name" value="NAD(P)-bd_dom_sf"/>
</dbReference>
<dbReference type="Proteomes" id="UP000004470">
    <property type="component" value="Unassembled WGS sequence"/>
</dbReference>
<dbReference type="EMBL" id="AEEG01000007">
    <property type="protein sequence ID" value="EFL95191.1"/>
    <property type="molecule type" value="Genomic_DNA"/>
</dbReference>
<dbReference type="CDD" id="cd05291">
    <property type="entry name" value="HicDH_like"/>
    <property type="match status" value="1"/>
</dbReference>
<keyword evidence="2 5" id="KW-0560">Oxidoreductase</keyword>
<reference evidence="8" key="1">
    <citation type="submission" date="2010-07" db="EMBL/GenBank/DDBJ databases">
        <authorList>
            <person name="Muzny D."/>
            <person name="Qin X."/>
            <person name="Deng J."/>
            <person name="Jiang H."/>
            <person name="Liu Y."/>
            <person name="Qu J."/>
            <person name="Song X.-Z."/>
            <person name="Zhang L."/>
            <person name="Thornton R."/>
            <person name="Coyle M."/>
            <person name="Francisco L."/>
            <person name="Jackson L."/>
            <person name="Javaid M."/>
            <person name="Korchina V."/>
            <person name="Kovar C."/>
            <person name="Mata R."/>
            <person name="Mathew T."/>
            <person name="Ngo R."/>
            <person name="Nguyen L."/>
            <person name="Nguyen N."/>
            <person name="Okwuonu G."/>
            <person name="Ongeri F."/>
            <person name="Pham C."/>
            <person name="Simmons D."/>
            <person name="Wilczek-Boney K."/>
            <person name="Hale W."/>
            <person name="Jakkamsetti A."/>
            <person name="Pham P."/>
            <person name="Ruth R."/>
            <person name="San Lucas F."/>
            <person name="Warren J."/>
            <person name="Zhang J."/>
            <person name="Zhao Z."/>
            <person name="Zhou C."/>
            <person name="Zhu D."/>
            <person name="Lee S."/>
            <person name="Bess C."/>
            <person name="Blankenburg K."/>
            <person name="Forbes L."/>
            <person name="Fu Q."/>
            <person name="Gubbala S."/>
            <person name="Hirani K."/>
            <person name="Jayaseelan J.C."/>
            <person name="Lara F."/>
            <person name="Munidasa M."/>
            <person name="Palculict T."/>
            <person name="Patil S."/>
            <person name="Pu L.-L."/>
            <person name="Saada N."/>
            <person name="Tang L."/>
            <person name="Weissenberger G."/>
            <person name="Zhu Y."/>
            <person name="Hemphill L."/>
            <person name="Shang Y."/>
            <person name="Youmans B."/>
            <person name="Ayvaz T."/>
            <person name="Ross M."/>
            <person name="Santibanez J."/>
            <person name="Aqrawi P."/>
            <person name="Gross S."/>
            <person name="Joshi V."/>
            <person name="Fowler G."/>
            <person name="Nazareth L."/>
            <person name="Reid J."/>
            <person name="Worley K."/>
            <person name="Petrosino J."/>
            <person name="Highlander S."/>
            <person name="Gibbs R."/>
        </authorList>
    </citation>
    <scope>NUCLEOTIDE SEQUENCE [LARGE SCALE GENOMIC DNA]</scope>
    <source>
        <strain evidence="8">DSM 20284</strain>
    </source>
</reference>
<dbReference type="GO" id="GO:0004459">
    <property type="term" value="F:L-lactate dehydrogenase (NAD+) activity"/>
    <property type="evidence" value="ECO:0007669"/>
    <property type="project" value="InterPro"/>
</dbReference>
<evidence type="ECO:0000256" key="3">
    <source>
        <dbReference type="PIRSR" id="PIRSR000102-1"/>
    </source>
</evidence>
<dbReference type="eggNOG" id="COG0039">
    <property type="taxonomic scope" value="Bacteria"/>
</dbReference>
<dbReference type="InterPro" id="IPR018177">
    <property type="entry name" value="L-lactate_DH_AS"/>
</dbReference>
<feature type="binding site" evidence="4">
    <location>
        <begin position="128"/>
        <end position="130"/>
    </location>
    <ligand>
        <name>NAD(+)</name>
        <dbReference type="ChEBI" id="CHEBI:57540"/>
    </ligand>
</feature>
<evidence type="ECO:0000256" key="1">
    <source>
        <dbReference type="ARBA" id="ARBA00006054"/>
    </source>
</evidence>
<dbReference type="SUPFAM" id="SSF51735">
    <property type="entry name" value="NAD(P)-binding Rossmann-fold domains"/>
    <property type="match status" value="1"/>
</dbReference>
<dbReference type="PANTHER" id="PTHR43128:SF31">
    <property type="entry name" value="L-LACTATE DEHYDROGENASE"/>
    <property type="match status" value="1"/>
</dbReference>
<dbReference type="InterPro" id="IPR015955">
    <property type="entry name" value="Lactate_DH/Glyco_Ohase_4_C"/>
</dbReference>
<feature type="active site" description="Proton acceptor" evidence="3">
    <location>
        <position position="185"/>
    </location>
</feature>
<keyword evidence="9" id="KW-1185">Reference proteome</keyword>
<name>E0NHI0_PEDAC</name>
<feature type="binding site" evidence="4">
    <location>
        <position position="105"/>
    </location>
    <ligand>
        <name>NAD(+)</name>
        <dbReference type="ChEBI" id="CHEBI:57540"/>
    </ligand>
</feature>
<evidence type="ECO:0000256" key="2">
    <source>
        <dbReference type="ARBA" id="ARBA00023002"/>
    </source>
</evidence>
<evidence type="ECO:0000256" key="4">
    <source>
        <dbReference type="PIRSR" id="PIRSR000102-3"/>
    </source>
</evidence>